<evidence type="ECO:0000313" key="2">
    <source>
        <dbReference type="EMBL" id="ETR73985.1"/>
    </source>
</evidence>
<sequence length="156" mass="18147">MKVFESVLYSMVKLALPEHKVLYSFQDMQLPNVKYVLITIINAYPDFATPDTRYIKKEEKDLQVDSFLYSIVVQFDIFKELSFQNGLLLANSLYSQDTTDLLTSNNIGKSGFDAVQYIPVDHNGAYEDRSFFTVTFKYCFSSQQEIERINNLIFKE</sequence>
<comment type="caution">
    <text evidence="2">The sequence shown here is derived from an EMBL/GenBank/DDBJ whole genome shotgun (WGS) entry which is preliminary data.</text>
</comment>
<dbReference type="EMBL" id="ATBP01000028">
    <property type="protein sequence ID" value="ETR73985.1"/>
    <property type="molecule type" value="Genomic_DNA"/>
</dbReference>
<dbReference type="InterPro" id="IPR057087">
    <property type="entry name" value="Gp12-like"/>
</dbReference>
<proteinExistence type="predicted"/>
<name>A0A1V1PH25_9BACT</name>
<dbReference type="Pfam" id="PF23961">
    <property type="entry name" value="Phage_tail_terminator_9"/>
    <property type="match status" value="1"/>
</dbReference>
<organism evidence="2 3">
    <name type="scientific">Candidatus Magnetoglobus multicellularis str. Araruama</name>
    <dbReference type="NCBI Taxonomy" id="890399"/>
    <lineage>
        <taxon>Bacteria</taxon>
        <taxon>Pseudomonadati</taxon>
        <taxon>Thermodesulfobacteriota</taxon>
        <taxon>Desulfobacteria</taxon>
        <taxon>Desulfobacterales</taxon>
        <taxon>Desulfobacteraceae</taxon>
        <taxon>Candidatus Magnetoglobus</taxon>
    </lineage>
</organism>
<accession>A0A1V1PH25</accession>
<gene>
    <name evidence="2" type="ORF">OMM_06613</name>
</gene>
<feature type="domain" description="Phage neck terminator protein gp12-like" evidence="1">
    <location>
        <begin position="7"/>
        <end position="150"/>
    </location>
</feature>
<evidence type="ECO:0000313" key="3">
    <source>
        <dbReference type="Proteomes" id="UP000189670"/>
    </source>
</evidence>
<evidence type="ECO:0000259" key="1">
    <source>
        <dbReference type="Pfam" id="PF23961"/>
    </source>
</evidence>
<reference evidence="3" key="1">
    <citation type="submission" date="2012-11" db="EMBL/GenBank/DDBJ databases">
        <authorList>
            <person name="Lucero-Rivera Y.E."/>
            <person name="Tovar-Ramirez D."/>
        </authorList>
    </citation>
    <scope>NUCLEOTIDE SEQUENCE [LARGE SCALE GENOMIC DNA]</scope>
    <source>
        <strain evidence="3">Araruama</strain>
    </source>
</reference>
<dbReference type="AlphaFoldDB" id="A0A1V1PH25"/>
<dbReference type="Proteomes" id="UP000189670">
    <property type="component" value="Unassembled WGS sequence"/>
</dbReference>
<protein>
    <recommendedName>
        <fullName evidence="1">Phage neck terminator protein gp12-like domain-containing protein</fullName>
    </recommendedName>
</protein>
<dbReference type="NCBIfam" id="NF047498">
    <property type="entry name" value="LIC_12616_fam"/>
    <property type="match status" value="1"/>
</dbReference>